<proteinExistence type="inferred from homology"/>
<keyword evidence="7" id="KW-1185">Reference proteome</keyword>
<dbReference type="GO" id="GO:0004540">
    <property type="term" value="F:RNA nuclease activity"/>
    <property type="evidence" value="ECO:0007669"/>
    <property type="project" value="InterPro"/>
</dbReference>
<dbReference type="AlphaFoldDB" id="A0A1W1VYQ1"/>
<dbReference type="Pfam" id="PF01934">
    <property type="entry name" value="HepT-like"/>
    <property type="match status" value="1"/>
</dbReference>
<dbReference type="Proteomes" id="UP000192569">
    <property type="component" value="Chromosome I"/>
</dbReference>
<evidence type="ECO:0000256" key="1">
    <source>
        <dbReference type="ARBA" id="ARBA00022649"/>
    </source>
</evidence>
<dbReference type="PANTHER" id="PTHR33397:SF5">
    <property type="entry name" value="RNASE YUTE-RELATED"/>
    <property type="match status" value="1"/>
</dbReference>
<dbReference type="InterPro" id="IPR052379">
    <property type="entry name" value="Type_VII_TA_RNase"/>
</dbReference>
<dbReference type="InterPro" id="IPR037038">
    <property type="entry name" value="HepT-like_sf"/>
</dbReference>
<name>A0A1W1VYQ1_9FIRM</name>
<dbReference type="NCBIfam" id="NF047751">
    <property type="entry name" value="HepT_toxin"/>
    <property type="match status" value="1"/>
</dbReference>
<evidence type="ECO:0000256" key="5">
    <source>
        <dbReference type="SAM" id="Coils"/>
    </source>
</evidence>
<dbReference type="GO" id="GO:0016787">
    <property type="term" value="F:hydrolase activity"/>
    <property type="evidence" value="ECO:0007669"/>
    <property type="project" value="UniProtKB-KW"/>
</dbReference>
<evidence type="ECO:0000313" key="7">
    <source>
        <dbReference type="Proteomes" id="UP000192569"/>
    </source>
</evidence>
<evidence type="ECO:0000256" key="2">
    <source>
        <dbReference type="ARBA" id="ARBA00022722"/>
    </source>
</evidence>
<evidence type="ECO:0000256" key="3">
    <source>
        <dbReference type="ARBA" id="ARBA00022801"/>
    </source>
</evidence>
<keyword evidence="2" id="KW-0540">Nuclease</keyword>
<dbReference type="InterPro" id="IPR008201">
    <property type="entry name" value="HepT-like"/>
</dbReference>
<protein>
    <submittedName>
        <fullName evidence="6">Uncharacterized conserved protein YutE, UPF0331/DUF86 family</fullName>
    </submittedName>
</protein>
<dbReference type="STRING" id="698762.SAMN00808754_2220"/>
<dbReference type="RefSeq" id="WP_172839139.1">
    <property type="nucleotide sequence ID" value="NZ_LT838272.1"/>
</dbReference>
<dbReference type="GO" id="GO:0110001">
    <property type="term" value="C:toxin-antitoxin complex"/>
    <property type="evidence" value="ECO:0007669"/>
    <property type="project" value="InterPro"/>
</dbReference>
<reference evidence="6 7" key="1">
    <citation type="submission" date="2017-04" db="EMBL/GenBank/DDBJ databases">
        <authorList>
            <person name="Afonso C.L."/>
            <person name="Miller P.J."/>
            <person name="Scott M.A."/>
            <person name="Spackman E."/>
            <person name="Goraichik I."/>
            <person name="Dimitrov K.M."/>
            <person name="Suarez D.L."/>
            <person name="Swayne D.E."/>
        </authorList>
    </citation>
    <scope>NUCLEOTIDE SEQUENCE [LARGE SCALE GENOMIC DNA]</scope>
    <source>
        <strain evidence="6 7">ToBE</strain>
    </source>
</reference>
<dbReference type="EMBL" id="LT838272">
    <property type="protein sequence ID" value="SMB98241.1"/>
    <property type="molecule type" value="Genomic_DNA"/>
</dbReference>
<organism evidence="6 7">
    <name type="scientific">Thermanaeromonas toyohensis ToBE</name>
    <dbReference type="NCBI Taxonomy" id="698762"/>
    <lineage>
        <taxon>Bacteria</taxon>
        <taxon>Bacillati</taxon>
        <taxon>Bacillota</taxon>
        <taxon>Clostridia</taxon>
        <taxon>Neomoorellales</taxon>
        <taxon>Neomoorellaceae</taxon>
        <taxon>Thermanaeromonas</taxon>
    </lineage>
</organism>
<dbReference type="PANTHER" id="PTHR33397">
    <property type="entry name" value="UPF0331 PROTEIN YUTE"/>
    <property type="match status" value="1"/>
</dbReference>
<keyword evidence="5" id="KW-0175">Coiled coil</keyword>
<keyword evidence="1" id="KW-1277">Toxin-antitoxin system</keyword>
<gene>
    <name evidence="6" type="ORF">SAMN00808754_2220</name>
</gene>
<keyword evidence="3" id="KW-0378">Hydrolase</keyword>
<evidence type="ECO:0000256" key="4">
    <source>
        <dbReference type="ARBA" id="ARBA00024207"/>
    </source>
</evidence>
<dbReference type="Gene3D" id="1.20.120.580">
    <property type="entry name" value="bsu32300-like"/>
    <property type="match status" value="1"/>
</dbReference>
<sequence>MAKKELYLNYDLLREKMADIEKAVALLEKIASKSLEEFLSDEMLISGAKYQLIVAIEAAQSICNHLAARVAKEAPASYADCFYILRKNSVISEEIAQKMASAAKFRNLLVHQYGKINDYIVFDVLRKDLGNLLRYIGEIKSFLKAVEKEQEHDQG</sequence>
<accession>A0A1W1VYQ1</accession>
<evidence type="ECO:0000313" key="6">
    <source>
        <dbReference type="EMBL" id="SMB98241.1"/>
    </source>
</evidence>
<comment type="similarity">
    <text evidence="4">Belongs to the HepT RNase toxin family.</text>
</comment>
<feature type="coiled-coil region" evidence="5">
    <location>
        <begin position="3"/>
        <end position="30"/>
    </location>
</feature>